<dbReference type="PANTHER" id="PTHR37764">
    <property type="entry name" value="KETOSE/ALDOSE ISOMERASE, PUTATIVE (MOG1/PSBP/DUF1795-LIKE PHOTOSYSTEM II REACTION CENTER PSBP FAMILY PROTEIN)-RELATED"/>
    <property type="match status" value="1"/>
</dbReference>
<dbReference type="Pfam" id="PF01789">
    <property type="entry name" value="PsbP"/>
    <property type="match status" value="1"/>
</dbReference>
<dbReference type="EMBL" id="JAJJMB010014022">
    <property type="protein sequence ID" value="KAI3863810.1"/>
    <property type="molecule type" value="Genomic_DNA"/>
</dbReference>
<dbReference type="AlphaFoldDB" id="A0AAD4X8E9"/>
<dbReference type="Proteomes" id="UP001202328">
    <property type="component" value="Unassembled WGS sequence"/>
</dbReference>
<comment type="caution">
    <text evidence="3">The sequence shown here is derived from an EMBL/GenBank/DDBJ whole genome shotgun (WGS) entry which is preliminary data.</text>
</comment>
<dbReference type="PANTHER" id="PTHR37764:SF1">
    <property type="entry name" value="KETOSE_ALDOSE ISOMERASE, PUTATIVE (MOG1_PSBP_DUF1795-LIKE PHOTOSYSTEM II REACTION CENTER PSBP FAMILY PROTEIN)-RELATED"/>
    <property type="match status" value="1"/>
</dbReference>
<dbReference type="GO" id="GO:0005509">
    <property type="term" value="F:calcium ion binding"/>
    <property type="evidence" value="ECO:0007669"/>
    <property type="project" value="InterPro"/>
</dbReference>
<evidence type="ECO:0000313" key="4">
    <source>
        <dbReference type="Proteomes" id="UP001202328"/>
    </source>
</evidence>
<evidence type="ECO:0000313" key="3">
    <source>
        <dbReference type="EMBL" id="KAI3863810.1"/>
    </source>
</evidence>
<accession>A0AAD4X8E9</accession>
<proteinExistence type="predicted"/>
<gene>
    <name evidence="3" type="ORF">MKW98_031402</name>
</gene>
<evidence type="ECO:0000259" key="2">
    <source>
        <dbReference type="Pfam" id="PF01789"/>
    </source>
</evidence>
<dbReference type="InterPro" id="IPR016123">
    <property type="entry name" value="Mog1/PsbP_a/b/a-sand"/>
</dbReference>
<feature type="compositionally biased region" description="Polar residues" evidence="1">
    <location>
        <begin position="20"/>
        <end position="34"/>
    </location>
</feature>
<name>A0AAD4X8E9_9MAGN</name>
<dbReference type="SUPFAM" id="SSF55724">
    <property type="entry name" value="Mog1p/PsbP-like"/>
    <property type="match status" value="1"/>
</dbReference>
<evidence type="ECO:0000256" key="1">
    <source>
        <dbReference type="SAM" id="MobiDB-lite"/>
    </source>
</evidence>
<dbReference type="GO" id="GO:0019898">
    <property type="term" value="C:extrinsic component of membrane"/>
    <property type="evidence" value="ECO:0007669"/>
    <property type="project" value="InterPro"/>
</dbReference>
<reference evidence="3" key="1">
    <citation type="submission" date="2022-04" db="EMBL/GenBank/DDBJ databases">
        <title>A functionally conserved STORR gene fusion in Papaver species that diverged 16.8 million years ago.</title>
        <authorList>
            <person name="Catania T."/>
        </authorList>
    </citation>
    <scope>NUCLEOTIDE SEQUENCE</scope>
    <source>
        <strain evidence="3">S-188037</strain>
    </source>
</reference>
<dbReference type="GO" id="GO:0009507">
    <property type="term" value="C:chloroplast"/>
    <property type="evidence" value="ECO:0007669"/>
    <property type="project" value="TreeGrafter"/>
</dbReference>
<organism evidence="3 4">
    <name type="scientific">Papaver atlanticum</name>
    <dbReference type="NCBI Taxonomy" id="357466"/>
    <lineage>
        <taxon>Eukaryota</taxon>
        <taxon>Viridiplantae</taxon>
        <taxon>Streptophyta</taxon>
        <taxon>Embryophyta</taxon>
        <taxon>Tracheophyta</taxon>
        <taxon>Spermatophyta</taxon>
        <taxon>Magnoliopsida</taxon>
        <taxon>Ranunculales</taxon>
        <taxon>Papaveraceae</taxon>
        <taxon>Papaveroideae</taxon>
        <taxon>Papaver</taxon>
    </lineage>
</organism>
<dbReference type="Gene3D" id="3.40.1000.10">
    <property type="entry name" value="Mog1/PsbP, alpha/beta/alpha sandwich"/>
    <property type="match status" value="1"/>
</dbReference>
<protein>
    <recommendedName>
        <fullName evidence="2">PsbP C-terminal domain-containing protein</fullName>
    </recommendedName>
</protein>
<dbReference type="GO" id="GO:0015979">
    <property type="term" value="P:photosynthesis"/>
    <property type="evidence" value="ECO:0007669"/>
    <property type="project" value="InterPro"/>
</dbReference>
<feature type="domain" description="PsbP C-terminal" evidence="2">
    <location>
        <begin position="140"/>
        <end position="231"/>
    </location>
</feature>
<keyword evidence="4" id="KW-1185">Reference proteome</keyword>
<feature type="region of interest" description="Disordered" evidence="1">
    <location>
        <begin position="14"/>
        <end position="34"/>
    </location>
</feature>
<dbReference type="InterPro" id="IPR002683">
    <property type="entry name" value="PsbP_C"/>
</dbReference>
<sequence length="266" mass="29285">MAFHIFSQLSPHPTKPLLQNPINSETLSKPTNNSTKRDFLIKTSTISISSLAIALQFSLTSIASAQNAPPKPLLSEIVSTKTWFQYYGSGFSIRIPPTFVDKAEPEDYNAGMSLYGDKAKTKTYAARFESSDGYEVVSVLTRATNSLKITFLEAKDISDLGSLKTVARIFVPGGATLYSARIIKIKEEEGIRNYYFYEYGLEYQHFAVVVAVSGGKAYIAGASAPESRWEEDGHLAVNCSSGGKSNQIEQLLVLEMQKIFGQFFSV</sequence>
<dbReference type="GO" id="GO:0009654">
    <property type="term" value="C:photosystem II oxygen evolving complex"/>
    <property type="evidence" value="ECO:0007669"/>
    <property type="project" value="InterPro"/>
</dbReference>